<evidence type="ECO:0000256" key="3">
    <source>
        <dbReference type="ARBA" id="ARBA00011890"/>
    </source>
</evidence>
<keyword evidence="8" id="KW-0949">S-adenosyl-L-methionine</keyword>
<evidence type="ECO:0000256" key="9">
    <source>
        <dbReference type="ARBA" id="ARBA00030757"/>
    </source>
</evidence>
<keyword evidence="7" id="KW-0808">Transferase</keyword>
<evidence type="ECO:0000256" key="5">
    <source>
        <dbReference type="ARBA" id="ARBA00022490"/>
    </source>
</evidence>
<dbReference type="CDD" id="cd02440">
    <property type="entry name" value="AdoMet_MTases"/>
    <property type="match status" value="1"/>
</dbReference>
<dbReference type="GO" id="GO:0008168">
    <property type="term" value="F:methyltransferase activity"/>
    <property type="evidence" value="ECO:0007669"/>
    <property type="project" value="UniProtKB-KW"/>
</dbReference>
<dbReference type="GO" id="GO:0032259">
    <property type="term" value="P:methylation"/>
    <property type="evidence" value="ECO:0007669"/>
    <property type="project" value="UniProtKB-KW"/>
</dbReference>
<gene>
    <name evidence="12" type="primary">fxlM</name>
    <name evidence="12" type="ORF">ACFHYQ_05005</name>
</gene>
<dbReference type="PANTHER" id="PTHR11579">
    <property type="entry name" value="PROTEIN-L-ISOASPARTATE O-METHYLTRANSFERASE"/>
    <property type="match status" value="1"/>
</dbReference>
<dbReference type="NCBIfam" id="TIGR04364">
    <property type="entry name" value="methyltran_FxLD"/>
    <property type="match status" value="1"/>
</dbReference>
<evidence type="ECO:0000256" key="7">
    <source>
        <dbReference type="ARBA" id="ARBA00022679"/>
    </source>
</evidence>
<dbReference type="Gene3D" id="3.40.50.150">
    <property type="entry name" value="Vaccinia Virus protein VP39"/>
    <property type="match status" value="1"/>
</dbReference>
<dbReference type="EMBL" id="JBHMQT010000006">
    <property type="protein sequence ID" value="MFC0861653.1"/>
    <property type="molecule type" value="Genomic_DNA"/>
</dbReference>
<evidence type="ECO:0000256" key="11">
    <source>
        <dbReference type="ARBA" id="ARBA00031350"/>
    </source>
</evidence>
<organism evidence="12 13">
    <name type="scientific">Sphaerimonospora cavernae</name>
    <dbReference type="NCBI Taxonomy" id="1740611"/>
    <lineage>
        <taxon>Bacteria</taxon>
        <taxon>Bacillati</taxon>
        <taxon>Actinomycetota</taxon>
        <taxon>Actinomycetes</taxon>
        <taxon>Streptosporangiales</taxon>
        <taxon>Streptosporangiaceae</taxon>
        <taxon>Sphaerimonospora</taxon>
    </lineage>
</organism>
<dbReference type="InterPro" id="IPR029063">
    <property type="entry name" value="SAM-dependent_MTases_sf"/>
</dbReference>
<keyword evidence="13" id="KW-1185">Reference proteome</keyword>
<sequence>MTSDIANTIPDAEQLRDALIEQIRDLGKLRSAQVEAAFRAIPRHLFLPDVDLPTAYARRPVIIKRGDDGTALSSASSPDLVAAMLEQLDLRPGHRVMEIGAATGINAALLAELVGRSGQVVTIEIDGDLADGARAALAAAGYHQVEVVCADGASGYPARAPYDRVIATAGAGDLSTAWWQQLAAGGRLVVPLRLHDSGLTRSIAFDLQQPDRMVSRSALVCGFVPMRGTAFYGGRSLQLADNVVLHLDAGDLGDEAALGRALAYPAHGHWTGIEIHDDEPVEHLDLWLVTTGSRFARLSSGSQARDSGLVAPALRWAGAALHDGGTIAYLTLRPHGSGVDELGVIAHGPDSRQLTDETADLLHQWNRQRPAQPVITAYPAETPEEHLASGYRIDRPDTRLTIAW</sequence>
<proteinExistence type="inferred from homology"/>
<name>A0ABV6TZM0_9ACTN</name>
<reference evidence="12 13" key="1">
    <citation type="submission" date="2024-09" db="EMBL/GenBank/DDBJ databases">
        <authorList>
            <person name="Sun Q."/>
            <person name="Mori K."/>
        </authorList>
    </citation>
    <scope>NUCLEOTIDE SEQUENCE [LARGE SCALE GENOMIC DNA]</scope>
    <source>
        <strain evidence="12 13">TBRC 1851</strain>
    </source>
</reference>
<comment type="similarity">
    <text evidence="2">Belongs to the methyltransferase superfamily. L-isoaspartyl/D-aspartyl protein methyltransferase family.</text>
</comment>
<keyword evidence="6 12" id="KW-0489">Methyltransferase</keyword>
<evidence type="ECO:0000256" key="1">
    <source>
        <dbReference type="ARBA" id="ARBA00004496"/>
    </source>
</evidence>
<comment type="caution">
    <text evidence="12">The sequence shown here is derived from an EMBL/GenBank/DDBJ whole genome shotgun (WGS) entry which is preliminary data.</text>
</comment>
<dbReference type="RefSeq" id="WP_394299882.1">
    <property type="nucleotide sequence ID" value="NZ_JBHMQT010000006.1"/>
</dbReference>
<keyword evidence="5" id="KW-0963">Cytoplasm</keyword>
<protein>
    <recommendedName>
        <fullName evidence="4">Protein-L-isoaspartate O-methyltransferase</fullName>
        <ecNumber evidence="3">2.1.1.77</ecNumber>
    </recommendedName>
    <alternativeName>
        <fullName evidence="11">L-isoaspartyl protein carboxyl methyltransferase</fullName>
    </alternativeName>
    <alternativeName>
        <fullName evidence="9">Protein L-isoaspartyl methyltransferase</fullName>
    </alternativeName>
    <alternativeName>
        <fullName evidence="10">Protein-beta-aspartate methyltransferase</fullName>
    </alternativeName>
</protein>
<evidence type="ECO:0000256" key="8">
    <source>
        <dbReference type="ARBA" id="ARBA00022691"/>
    </source>
</evidence>
<dbReference type="PANTHER" id="PTHR11579:SF0">
    <property type="entry name" value="PROTEIN-L-ISOASPARTATE(D-ASPARTATE) O-METHYLTRANSFERASE"/>
    <property type="match status" value="1"/>
</dbReference>
<evidence type="ECO:0000256" key="4">
    <source>
        <dbReference type="ARBA" id="ARBA00013346"/>
    </source>
</evidence>
<evidence type="ECO:0000313" key="12">
    <source>
        <dbReference type="EMBL" id="MFC0861653.1"/>
    </source>
</evidence>
<dbReference type="Proteomes" id="UP001589870">
    <property type="component" value="Unassembled WGS sequence"/>
</dbReference>
<dbReference type="InterPro" id="IPR027573">
    <property type="entry name" value="Methyltran_FxLD"/>
</dbReference>
<dbReference type="InterPro" id="IPR000682">
    <property type="entry name" value="PCMT"/>
</dbReference>
<evidence type="ECO:0000313" key="13">
    <source>
        <dbReference type="Proteomes" id="UP001589870"/>
    </source>
</evidence>
<evidence type="ECO:0000256" key="6">
    <source>
        <dbReference type="ARBA" id="ARBA00022603"/>
    </source>
</evidence>
<evidence type="ECO:0000256" key="10">
    <source>
        <dbReference type="ARBA" id="ARBA00031323"/>
    </source>
</evidence>
<dbReference type="SUPFAM" id="SSF53335">
    <property type="entry name" value="S-adenosyl-L-methionine-dependent methyltransferases"/>
    <property type="match status" value="1"/>
</dbReference>
<dbReference type="EC" id="2.1.1.77" evidence="3"/>
<accession>A0ABV6TZM0</accession>
<dbReference type="Pfam" id="PF01135">
    <property type="entry name" value="PCMT"/>
    <property type="match status" value="1"/>
</dbReference>
<evidence type="ECO:0000256" key="2">
    <source>
        <dbReference type="ARBA" id="ARBA00005369"/>
    </source>
</evidence>
<comment type="subcellular location">
    <subcellularLocation>
        <location evidence="1">Cytoplasm</location>
    </subcellularLocation>
</comment>